<evidence type="ECO:0000313" key="2">
    <source>
        <dbReference type="EMBL" id="GAA2332436.1"/>
    </source>
</evidence>
<protein>
    <recommendedName>
        <fullName evidence="4">BMP family ABC transporter substrate-binding protein</fullName>
    </recommendedName>
</protein>
<name>A0ABN3FL22_9ACTN</name>
<comment type="caution">
    <text evidence="2">The sequence shown here is derived from an EMBL/GenBank/DDBJ whole genome shotgun (WGS) entry which is preliminary data.</text>
</comment>
<proteinExistence type="predicted"/>
<dbReference type="EMBL" id="BAAARV010000007">
    <property type="protein sequence ID" value="GAA2332436.1"/>
    <property type="molecule type" value="Genomic_DNA"/>
</dbReference>
<gene>
    <name evidence="2" type="ORF">GCM10010170_011360</name>
</gene>
<organism evidence="2 3">
    <name type="scientific">Dactylosporangium salmoneum</name>
    <dbReference type="NCBI Taxonomy" id="53361"/>
    <lineage>
        <taxon>Bacteria</taxon>
        <taxon>Bacillati</taxon>
        <taxon>Actinomycetota</taxon>
        <taxon>Actinomycetes</taxon>
        <taxon>Micromonosporales</taxon>
        <taxon>Micromonosporaceae</taxon>
        <taxon>Dactylosporangium</taxon>
    </lineage>
</organism>
<evidence type="ECO:0000256" key="1">
    <source>
        <dbReference type="SAM" id="Phobius"/>
    </source>
</evidence>
<sequence>MARRKVKAEPVVWWRRFTVVQRWLAGVAVVLVVGIVLALVLWPDAKPEPPRERQYLEFTACLLTAKDGVRDPAAAPAWAAMQDASLQTRAKVQYLEVTGDQTVDNAVPFLNSLAQGKCALILAAGEVPVGAVAKGAGAFPAKQFVTVGAGASGPNVQAVDASTPHDEIVQIITKSVAASPR</sequence>
<keyword evidence="1" id="KW-1133">Transmembrane helix</keyword>
<keyword evidence="1" id="KW-0812">Transmembrane</keyword>
<accession>A0ABN3FL22</accession>
<feature type="transmembrane region" description="Helical" evidence="1">
    <location>
        <begin position="23"/>
        <end position="42"/>
    </location>
</feature>
<dbReference type="Gene3D" id="3.40.50.2300">
    <property type="match status" value="1"/>
</dbReference>
<keyword evidence="1" id="KW-0472">Membrane</keyword>
<dbReference type="RefSeq" id="WP_344611153.1">
    <property type="nucleotide sequence ID" value="NZ_BAAARV010000007.1"/>
</dbReference>
<reference evidence="2 3" key="1">
    <citation type="journal article" date="2019" name="Int. J. Syst. Evol. Microbiol.">
        <title>The Global Catalogue of Microorganisms (GCM) 10K type strain sequencing project: providing services to taxonomists for standard genome sequencing and annotation.</title>
        <authorList>
            <consortium name="The Broad Institute Genomics Platform"/>
            <consortium name="The Broad Institute Genome Sequencing Center for Infectious Disease"/>
            <person name="Wu L."/>
            <person name="Ma J."/>
        </authorList>
    </citation>
    <scope>NUCLEOTIDE SEQUENCE [LARGE SCALE GENOMIC DNA]</scope>
    <source>
        <strain evidence="2 3">JCM 3272</strain>
    </source>
</reference>
<dbReference type="Proteomes" id="UP001501444">
    <property type="component" value="Unassembled WGS sequence"/>
</dbReference>
<keyword evidence="3" id="KW-1185">Reference proteome</keyword>
<evidence type="ECO:0008006" key="4">
    <source>
        <dbReference type="Google" id="ProtNLM"/>
    </source>
</evidence>
<evidence type="ECO:0000313" key="3">
    <source>
        <dbReference type="Proteomes" id="UP001501444"/>
    </source>
</evidence>